<feature type="compositionally biased region" description="Polar residues" evidence="1">
    <location>
        <begin position="79"/>
        <end position="88"/>
    </location>
</feature>
<feature type="compositionally biased region" description="Basic and acidic residues" evidence="1">
    <location>
        <begin position="29"/>
        <end position="46"/>
    </location>
</feature>
<reference evidence="3" key="1">
    <citation type="submission" date="2021-06" db="EMBL/GenBank/DDBJ databases">
        <title>Comparative genomics, transcriptomics and evolutionary studies reveal genomic signatures of adaptation to plant cell wall in hemibiotrophic fungi.</title>
        <authorList>
            <consortium name="DOE Joint Genome Institute"/>
            <person name="Baroncelli R."/>
            <person name="Diaz J.F."/>
            <person name="Benocci T."/>
            <person name="Peng M."/>
            <person name="Battaglia E."/>
            <person name="Haridas S."/>
            <person name="Andreopoulos W."/>
            <person name="Labutti K."/>
            <person name="Pangilinan J."/>
            <person name="Floch G.L."/>
            <person name="Makela M.R."/>
            <person name="Henrissat B."/>
            <person name="Grigoriev I.V."/>
            <person name="Crouch J.A."/>
            <person name="De Vries R.P."/>
            <person name="Sukno S.A."/>
            <person name="Thon M.R."/>
        </authorList>
    </citation>
    <scope>NUCLEOTIDE SEQUENCE</scope>
    <source>
        <strain evidence="3">MAFF235873</strain>
    </source>
</reference>
<evidence type="ECO:0000256" key="2">
    <source>
        <dbReference type="SAM" id="Phobius"/>
    </source>
</evidence>
<feature type="transmembrane region" description="Helical" evidence="2">
    <location>
        <begin position="132"/>
        <end position="152"/>
    </location>
</feature>
<proteinExistence type="predicted"/>
<feature type="region of interest" description="Disordered" evidence="1">
    <location>
        <begin position="71"/>
        <end position="91"/>
    </location>
</feature>
<keyword evidence="2" id="KW-0472">Membrane</keyword>
<dbReference type="Proteomes" id="UP001232148">
    <property type="component" value="Unassembled WGS sequence"/>
</dbReference>
<dbReference type="AlphaFoldDB" id="A0AAD9HKY4"/>
<evidence type="ECO:0000256" key="1">
    <source>
        <dbReference type="SAM" id="MobiDB-lite"/>
    </source>
</evidence>
<organism evidence="3 4">
    <name type="scientific">Colletotrichum zoysiae</name>
    <dbReference type="NCBI Taxonomy" id="1216348"/>
    <lineage>
        <taxon>Eukaryota</taxon>
        <taxon>Fungi</taxon>
        <taxon>Dikarya</taxon>
        <taxon>Ascomycota</taxon>
        <taxon>Pezizomycotina</taxon>
        <taxon>Sordariomycetes</taxon>
        <taxon>Hypocreomycetidae</taxon>
        <taxon>Glomerellales</taxon>
        <taxon>Glomerellaceae</taxon>
        <taxon>Colletotrichum</taxon>
        <taxon>Colletotrichum graminicola species complex</taxon>
    </lineage>
</organism>
<evidence type="ECO:0000313" key="4">
    <source>
        <dbReference type="Proteomes" id="UP001232148"/>
    </source>
</evidence>
<feature type="transmembrane region" description="Helical" evidence="2">
    <location>
        <begin position="164"/>
        <end position="186"/>
    </location>
</feature>
<evidence type="ECO:0000313" key="3">
    <source>
        <dbReference type="EMBL" id="KAK2031036.1"/>
    </source>
</evidence>
<sequence>MLPPILPPGAEGANGSRPGRDGPAQPSSRRCESPIEEQQQHSHSFEDDVGASAGDERMAFISSHVSSASSVSDDRTLNAAASGSTASEQHLHKHEAVGIPGEERSLHQKERAALPRGHAAPESAWEVWWMEIFSSILSLGCIVALVVVLSIYQGQPLSRWPKLISVNSLIAISTAIFKASLILPVAEGLGQLKWNWFDRSRKLGDLVLFENACRGPWGSLLLLTRCAPRPGRGYLAGLGAFITIAALAIDPFSQAIVNHRSCEITADFGLAQVPRTNNYSGDSSRILNQHMLRAIYRGLVDPPKPGEIAGFTCTTGNCTFERDGGGSHFSSLGICHSCDDVTEKVVEASERDPSGDPTTTWHLPWSVNVTEERLYKDSYGGRYLTARQTPALAYENSHAP</sequence>
<dbReference type="EMBL" id="MU842844">
    <property type="protein sequence ID" value="KAK2031036.1"/>
    <property type="molecule type" value="Genomic_DNA"/>
</dbReference>
<gene>
    <name evidence="3" type="ORF">LX32DRAFT_518529</name>
</gene>
<keyword evidence="2" id="KW-1133">Transmembrane helix</keyword>
<protein>
    <submittedName>
        <fullName evidence="3">Uncharacterized protein</fullName>
    </submittedName>
</protein>
<feature type="region of interest" description="Disordered" evidence="1">
    <location>
        <begin position="1"/>
        <end position="53"/>
    </location>
</feature>
<dbReference type="InterPro" id="IPR021514">
    <property type="entry name" value="DUF3176"/>
</dbReference>
<dbReference type="PANTHER" id="PTHR35394">
    <property type="entry name" value="DUF3176 DOMAIN-CONTAINING PROTEIN"/>
    <property type="match status" value="1"/>
</dbReference>
<name>A0AAD9HKY4_9PEZI</name>
<accession>A0AAD9HKY4</accession>
<comment type="caution">
    <text evidence="3">The sequence shown here is derived from an EMBL/GenBank/DDBJ whole genome shotgun (WGS) entry which is preliminary data.</text>
</comment>
<keyword evidence="4" id="KW-1185">Reference proteome</keyword>
<feature type="non-terminal residue" evidence="3">
    <location>
        <position position="1"/>
    </location>
</feature>
<dbReference type="Pfam" id="PF11374">
    <property type="entry name" value="DUF3176"/>
    <property type="match status" value="1"/>
</dbReference>
<dbReference type="PANTHER" id="PTHR35394:SF5">
    <property type="entry name" value="DUF3176 DOMAIN-CONTAINING PROTEIN"/>
    <property type="match status" value="1"/>
</dbReference>
<keyword evidence="2" id="KW-0812">Transmembrane</keyword>